<dbReference type="Proteomes" id="UP000078200">
    <property type="component" value="Unassembled WGS sequence"/>
</dbReference>
<keyword evidence="2" id="KW-1185">Reference proteome</keyword>
<proteinExistence type="predicted"/>
<dbReference type="EnsemblMetazoa" id="GAUT045118-RA">
    <property type="protein sequence ID" value="GAUT045118-PA"/>
    <property type="gene ID" value="GAUT045118"/>
</dbReference>
<sequence>MALALNITHIIIRSNVILNEKQGIHECVCVFDRVLCPGGDVIDITGSALLICGFVNAIVRSFSETVENGRRRTYKTAEMRQEVIRMPNNTINVIANPGVVIHIRPSSRAGKTIV</sequence>
<evidence type="ECO:0000313" key="1">
    <source>
        <dbReference type="EnsemblMetazoa" id="GAUT045118-PA"/>
    </source>
</evidence>
<dbReference type="VEuPathDB" id="VectorBase:GAUT045118"/>
<dbReference type="AlphaFoldDB" id="A0A1A9VRE1"/>
<protein>
    <submittedName>
        <fullName evidence="1">Uncharacterized protein</fullName>
    </submittedName>
</protein>
<evidence type="ECO:0000313" key="2">
    <source>
        <dbReference type="Proteomes" id="UP000078200"/>
    </source>
</evidence>
<organism evidence="1 2">
    <name type="scientific">Glossina austeni</name>
    <name type="common">Savannah tsetse fly</name>
    <dbReference type="NCBI Taxonomy" id="7395"/>
    <lineage>
        <taxon>Eukaryota</taxon>
        <taxon>Metazoa</taxon>
        <taxon>Ecdysozoa</taxon>
        <taxon>Arthropoda</taxon>
        <taxon>Hexapoda</taxon>
        <taxon>Insecta</taxon>
        <taxon>Pterygota</taxon>
        <taxon>Neoptera</taxon>
        <taxon>Endopterygota</taxon>
        <taxon>Diptera</taxon>
        <taxon>Brachycera</taxon>
        <taxon>Muscomorpha</taxon>
        <taxon>Hippoboscoidea</taxon>
        <taxon>Glossinidae</taxon>
        <taxon>Glossina</taxon>
    </lineage>
</organism>
<accession>A0A1A9VRE1</accession>
<name>A0A1A9VRE1_GLOAU</name>
<reference evidence="1" key="1">
    <citation type="submission" date="2020-05" db="UniProtKB">
        <authorList>
            <consortium name="EnsemblMetazoa"/>
        </authorList>
    </citation>
    <scope>IDENTIFICATION</scope>
    <source>
        <strain evidence="1">TTRI</strain>
    </source>
</reference>